<proteinExistence type="predicted"/>
<dbReference type="RefSeq" id="WP_073056767.1">
    <property type="nucleotide sequence ID" value="NZ_FQUP01000004.1"/>
</dbReference>
<organism evidence="1 2">
    <name type="scientific">Kaistia soli DSM 19436</name>
    <dbReference type="NCBI Taxonomy" id="1122133"/>
    <lineage>
        <taxon>Bacteria</taxon>
        <taxon>Pseudomonadati</taxon>
        <taxon>Pseudomonadota</taxon>
        <taxon>Alphaproteobacteria</taxon>
        <taxon>Hyphomicrobiales</taxon>
        <taxon>Kaistiaceae</taxon>
        <taxon>Kaistia</taxon>
    </lineage>
</organism>
<dbReference type="EMBL" id="FQUP01000004">
    <property type="protein sequence ID" value="SHG39443.1"/>
    <property type="molecule type" value="Genomic_DNA"/>
</dbReference>
<keyword evidence="2" id="KW-1185">Reference proteome</keyword>
<dbReference type="OrthoDB" id="7869924at2"/>
<gene>
    <name evidence="1" type="ORF">SAMN02745157_4202</name>
</gene>
<reference evidence="1 2" key="1">
    <citation type="submission" date="2016-11" db="EMBL/GenBank/DDBJ databases">
        <authorList>
            <person name="Jaros S."/>
            <person name="Januszkiewicz K."/>
            <person name="Wedrychowicz H."/>
        </authorList>
    </citation>
    <scope>NUCLEOTIDE SEQUENCE [LARGE SCALE GENOMIC DNA]</scope>
    <source>
        <strain evidence="1 2">DSM 19436</strain>
    </source>
</reference>
<dbReference type="STRING" id="1122133.SAMN02745157_4202"/>
<evidence type="ECO:0000313" key="2">
    <source>
        <dbReference type="Proteomes" id="UP000184485"/>
    </source>
</evidence>
<sequence>MTEEEEQEIRFELARLRQEHSDLDAAISVMSETGKIDPLRIQRLKKKKLALKDRIAVLEDQLLPDIIA</sequence>
<dbReference type="Proteomes" id="UP000184485">
    <property type="component" value="Unassembled WGS sequence"/>
</dbReference>
<dbReference type="AlphaFoldDB" id="A0A1M5JHD1"/>
<evidence type="ECO:0000313" key="1">
    <source>
        <dbReference type="EMBL" id="SHG39443.1"/>
    </source>
</evidence>
<dbReference type="Pfam" id="PF04325">
    <property type="entry name" value="DUF465"/>
    <property type="match status" value="1"/>
</dbReference>
<protein>
    <recommendedName>
        <fullName evidence="3">DUF465 domain-containing protein</fullName>
    </recommendedName>
</protein>
<accession>A0A1M5JHD1</accession>
<dbReference type="InterPro" id="IPR038444">
    <property type="entry name" value="DUF465_sf"/>
</dbReference>
<dbReference type="InterPro" id="IPR007420">
    <property type="entry name" value="DUF465"/>
</dbReference>
<dbReference type="Gene3D" id="6.10.280.50">
    <property type="match status" value="1"/>
</dbReference>
<name>A0A1M5JHD1_9HYPH</name>
<evidence type="ECO:0008006" key="3">
    <source>
        <dbReference type="Google" id="ProtNLM"/>
    </source>
</evidence>